<protein>
    <submittedName>
        <fullName evidence="1">Uncharacterized protein</fullName>
    </submittedName>
</protein>
<reference evidence="1" key="1">
    <citation type="submission" date="2021-02" db="EMBL/GenBank/DDBJ databases">
        <authorList>
            <person name="Vanwijnsberghe S."/>
        </authorList>
    </citation>
    <scope>NUCLEOTIDE SEQUENCE</scope>
    <source>
        <strain evidence="1">R-70211</strain>
    </source>
</reference>
<dbReference type="AlphaFoldDB" id="A0A9N8N616"/>
<accession>A0A9N8N616</accession>
<dbReference type="Proteomes" id="UP000675121">
    <property type="component" value="Unassembled WGS sequence"/>
</dbReference>
<organism evidence="1 2">
    <name type="scientific">Paraburkholderia domus</name>
    <dbReference type="NCBI Taxonomy" id="2793075"/>
    <lineage>
        <taxon>Bacteria</taxon>
        <taxon>Pseudomonadati</taxon>
        <taxon>Pseudomonadota</taxon>
        <taxon>Betaproteobacteria</taxon>
        <taxon>Burkholderiales</taxon>
        <taxon>Burkholderiaceae</taxon>
        <taxon>Paraburkholderia</taxon>
    </lineage>
</organism>
<dbReference type="EMBL" id="CAJNAS010000027">
    <property type="protein sequence ID" value="CAE6957078.1"/>
    <property type="molecule type" value="Genomic_DNA"/>
</dbReference>
<sequence>MELELRSFLCEMRSMLKVQAYLCAHTIDPIVSSGFLHIVKFRYMIRPVAMQIRGH</sequence>
<keyword evidence="2" id="KW-1185">Reference proteome</keyword>
<evidence type="ECO:0000313" key="2">
    <source>
        <dbReference type="Proteomes" id="UP000675121"/>
    </source>
</evidence>
<evidence type="ECO:0000313" key="1">
    <source>
        <dbReference type="EMBL" id="CAE6957078.1"/>
    </source>
</evidence>
<comment type="caution">
    <text evidence="1">The sequence shown here is derived from an EMBL/GenBank/DDBJ whole genome shotgun (WGS) entry which is preliminary data.</text>
</comment>
<gene>
    <name evidence="1" type="ORF">R70211_06657</name>
</gene>
<name>A0A9N8N616_9BURK</name>
<proteinExistence type="predicted"/>